<name>A0A4T2GPG4_STRSU</name>
<proteinExistence type="predicted"/>
<feature type="transmembrane region" description="Helical" evidence="4">
    <location>
        <begin position="20"/>
        <end position="41"/>
    </location>
</feature>
<dbReference type="AlphaFoldDB" id="A0A4T2GPG4"/>
<comment type="caution">
    <text evidence="6">The sequence shown here is derived from an EMBL/GenBank/DDBJ whole genome shotgun (WGS) entry which is preliminary data.</text>
</comment>
<gene>
    <name evidence="6" type="ORF">FAJ39_01905</name>
</gene>
<comment type="subcellular location">
    <subcellularLocation>
        <location evidence="1">Secreted</location>
    </subcellularLocation>
</comment>
<dbReference type="InterPro" id="IPR051398">
    <property type="entry name" value="Polysacch_Deacetylase"/>
</dbReference>
<feature type="domain" description="NodB homology" evidence="5">
    <location>
        <begin position="157"/>
        <end position="317"/>
    </location>
</feature>
<keyword evidence="2" id="KW-0732">Signal</keyword>
<evidence type="ECO:0000259" key="5">
    <source>
        <dbReference type="PROSITE" id="PS51677"/>
    </source>
</evidence>
<dbReference type="PROSITE" id="PS51677">
    <property type="entry name" value="NODB"/>
    <property type="match status" value="1"/>
</dbReference>
<dbReference type="OrthoDB" id="9778320at2"/>
<dbReference type="Pfam" id="PF01522">
    <property type="entry name" value="Polysacc_deac_1"/>
    <property type="match status" value="1"/>
</dbReference>
<evidence type="ECO:0000313" key="6">
    <source>
        <dbReference type="EMBL" id="TII01106.1"/>
    </source>
</evidence>
<dbReference type="Gene3D" id="3.20.20.370">
    <property type="entry name" value="Glycoside hydrolase/deacetylase"/>
    <property type="match status" value="1"/>
</dbReference>
<feature type="region of interest" description="Disordered" evidence="3">
    <location>
        <begin position="58"/>
        <end position="86"/>
    </location>
</feature>
<dbReference type="CDD" id="cd10918">
    <property type="entry name" value="CE4_NodB_like_5s_6s"/>
    <property type="match status" value="1"/>
</dbReference>
<protein>
    <submittedName>
        <fullName evidence="6">Polysaccharide deacetylase family protein</fullName>
    </submittedName>
</protein>
<dbReference type="InterPro" id="IPR002509">
    <property type="entry name" value="NODB_dom"/>
</dbReference>
<dbReference type="EMBL" id="SSXO01000001">
    <property type="protein sequence ID" value="TII01106.1"/>
    <property type="molecule type" value="Genomic_DNA"/>
</dbReference>
<dbReference type="GO" id="GO:0016810">
    <property type="term" value="F:hydrolase activity, acting on carbon-nitrogen (but not peptide) bonds"/>
    <property type="evidence" value="ECO:0007669"/>
    <property type="project" value="InterPro"/>
</dbReference>
<sequence length="317" mass="35121">MTAPHTRSSRRRRRKSSPKLGLWFSMLLSLLFILGTMILFIKGISLFRQDSQASTPISSFLTSSTTSESQASTSQDDSTNSSDIPWEQQAEPVKVPILMYHAIHVMSPEESANANLIVDPTTFETHLQALQEAGYYSLSPEEAYKVLTENVLPAGKKVVWLTFDDSLWDFYDIAYPILKKNKMKATNNVITGRTESGMAGHLTLDQLKEMQANGMSFQGHTVTHPDLEYSSLEDQTRELQLSKTYLDTNLNQDTLAVAYPAGRYSTDTLSIAESIGYKLGVTTNEGLASAADGLLSLNRVRILPTTTPETLLQTIAQ</sequence>
<accession>A0A4T2GPG4</accession>
<dbReference type="GO" id="GO:0005576">
    <property type="term" value="C:extracellular region"/>
    <property type="evidence" value="ECO:0007669"/>
    <property type="project" value="UniProtKB-SubCell"/>
</dbReference>
<reference evidence="6 7" key="1">
    <citation type="submission" date="2019-04" db="EMBL/GenBank/DDBJ databases">
        <title>Genome analysis of Streptococcus suis strain WUSS424.</title>
        <authorList>
            <person name="Chen H."/>
            <person name="Gao X."/>
            <person name="Wu Z."/>
        </authorList>
    </citation>
    <scope>NUCLEOTIDE SEQUENCE [LARGE SCALE GENOMIC DNA]</scope>
    <source>
        <strain evidence="6 7">WUSS424</strain>
    </source>
</reference>
<dbReference type="SUPFAM" id="SSF88713">
    <property type="entry name" value="Glycoside hydrolase/deacetylase"/>
    <property type="match status" value="1"/>
</dbReference>
<organism evidence="6 7">
    <name type="scientific">Streptococcus suis</name>
    <dbReference type="NCBI Taxonomy" id="1307"/>
    <lineage>
        <taxon>Bacteria</taxon>
        <taxon>Bacillati</taxon>
        <taxon>Bacillota</taxon>
        <taxon>Bacilli</taxon>
        <taxon>Lactobacillales</taxon>
        <taxon>Streptococcaceae</taxon>
        <taxon>Streptococcus</taxon>
    </lineage>
</organism>
<keyword evidence="4" id="KW-0812">Transmembrane</keyword>
<dbReference type="PANTHER" id="PTHR34216:SF3">
    <property type="entry name" value="POLY-BETA-1,6-N-ACETYL-D-GLUCOSAMINE N-DEACETYLASE"/>
    <property type="match status" value="1"/>
</dbReference>
<feature type="compositionally biased region" description="Low complexity" evidence="3">
    <location>
        <begin position="58"/>
        <end position="83"/>
    </location>
</feature>
<dbReference type="GO" id="GO:0005975">
    <property type="term" value="P:carbohydrate metabolic process"/>
    <property type="evidence" value="ECO:0007669"/>
    <property type="project" value="InterPro"/>
</dbReference>
<evidence type="ECO:0000256" key="3">
    <source>
        <dbReference type="SAM" id="MobiDB-lite"/>
    </source>
</evidence>
<keyword evidence="4" id="KW-0472">Membrane</keyword>
<evidence type="ECO:0000256" key="4">
    <source>
        <dbReference type="SAM" id="Phobius"/>
    </source>
</evidence>
<evidence type="ECO:0000313" key="7">
    <source>
        <dbReference type="Proteomes" id="UP000305165"/>
    </source>
</evidence>
<evidence type="ECO:0000256" key="1">
    <source>
        <dbReference type="ARBA" id="ARBA00004613"/>
    </source>
</evidence>
<dbReference type="PANTHER" id="PTHR34216">
    <property type="match status" value="1"/>
</dbReference>
<evidence type="ECO:0000256" key="2">
    <source>
        <dbReference type="ARBA" id="ARBA00022729"/>
    </source>
</evidence>
<dbReference type="Proteomes" id="UP000305165">
    <property type="component" value="Unassembled WGS sequence"/>
</dbReference>
<dbReference type="InterPro" id="IPR011330">
    <property type="entry name" value="Glyco_hydro/deAcase_b/a-brl"/>
</dbReference>
<keyword evidence="4" id="KW-1133">Transmembrane helix</keyword>